<dbReference type="InterPro" id="IPR004509">
    <property type="entry name" value="Competence_ComEA_HhH"/>
</dbReference>
<keyword evidence="5" id="KW-1185">Reference proteome</keyword>
<keyword evidence="2" id="KW-0472">Membrane</keyword>
<proteinExistence type="predicted"/>
<dbReference type="Gene3D" id="1.10.150.280">
    <property type="entry name" value="AF1531-like domain"/>
    <property type="match status" value="1"/>
</dbReference>
<dbReference type="InterPro" id="IPR019554">
    <property type="entry name" value="Soluble_ligand-bd"/>
</dbReference>
<feature type="region of interest" description="Disordered" evidence="1">
    <location>
        <begin position="51"/>
        <end position="76"/>
    </location>
</feature>
<evidence type="ECO:0000259" key="3">
    <source>
        <dbReference type="SMART" id="SM00278"/>
    </source>
</evidence>
<sequence>MERIRTSWEALAVKWKIALIGGLISLAIIGIGGVWLFQSAAEPPVAVKAAQAPEPATTKPNQPKARASSSSKTKAPDRVVVDVKGAVKQPGVYTVADNTRVDQVVRLAGGFLPSADANQVNLAQKATDQSILYVPNQGEKPPMGPTEQSATPAGPTADRKVNLNQADATQLQSVSGIGAKKAEKIVAYRQQTGNFKTVDDLKNVPGFGAKTVTQLASSLTV</sequence>
<dbReference type="Pfam" id="PF10531">
    <property type="entry name" value="SLBB"/>
    <property type="match status" value="1"/>
</dbReference>
<protein>
    <submittedName>
        <fullName evidence="4">Helix-hairpin-helix domain-containing protein</fullName>
    </submittedName>
</protein>
<dbReference type="SMART" id="SM00278">
    <property type="entry name" value="HhH1"/>
    <property type="match status" value="2"/>
</dbReference>
<dbReference type="PANTHER" id="PTHR21180">
    <property type="entry name" value="ENDONUCLEASE/EXONUCLEASE/PHOSPHATASE FAMILY DOMAIN-CONTAINING PROTEIN 1"/>
    <property type="match status" value="1"/>
</dbReference>
<keyword evidence="2" id="KW-1133">Transmembrane helix</keyword>
<evidence type="ECO:0000313" key="4">
    <source>
        <dbReference type="EMBL" id="USS85492.1"/>
    </source>
</evidence>
<organism evidence="4 5">
    <name type="scientific">Fructilactobacillus myrtifloralis</name>
    <dbReference type="NCBI Taxonomy" id="2940301"/>
    <lineage>
        <taxon>Bacteria</taxon>
        <taxon>Bacillati</taxon>
        <taxon>Bacillota</taxon>
        <taxon>Bacilli</taxon>
        <taxon>Lactobacillales</taxon>
        <taxon>Lactobacillaceae</taxon>
        <taxon>Fructilactobacillus</taxon>
    </lineage>
</organism>
<keyword evidence="2" id="KW-0812">Transmembrane</keyword>
<evidence type="ECO:0000256" key="1">
    <source>
        <dbReference type="SAM" id="MobiDB-lite"/>
    </source>
</evidence>
<accession>A0ABY5BR20</accession>
<reference evidence="4" key="1">
    <citation type="submission" date="2022-05" db="EMBL/GenBank/DDBJ databases">
        <authorList>
            <person name="Oliphant S.A."/>
            <person name="Watson-Haigh N.S."/>
            <person name="Sumby K.M."/>
            <person name="Gardner J.M."/>
            <person name="Jiranek V."/>
        </authorList>
    </citation>
    <scope>NUCLEOTIDE SEQUENCE</scope>
    <source>
        <strain evidence="4">KI16_H9</strain>
    </source>
</reference>
<feature type="domain" description="Helix-hairpin-helix DNA-binding motif class 1" evidence="3">
    <location>
        <begin position="199"/>
        <end position="218"/>
    </location>
</feature>
<dbReference type="SUPFAM" id="SSF47781">
    <property type="entry name" value="RuvA domain 2-like"/>
    <property type="match status" value="1"/>
</dbReference>
<dbReference type="NCBIfam" id="TIGR00426">
    <property type="entry name" value="competence protein ComEA helix-hairpin-helix repeat region"/>
    <property type="match status" value="1"/>
</dbReference>
<dbReference type="Pfam" id="PF12836">
    <property type="entry name" value="HHH_3"/>
    <property type="match status" value="1"/>
</dbReference>
<evidence type="ECO:0000256" key="2">
    <source>
        <dbReference type="SAM" id="Phobius"/>
    </source>
</evidence>
<feature type="region of interest" description="Disordered" evidence="1">
    <location>
        <begin position="135"/>
        <end position="157"/>
    </location>
</feature>
<dbReference type="PANTHER" id="PTHR21180:SF32">
    <property type="entry name" value="ENDONUCLEASE_EXONUCLEASE_PHOSPHATASE FAMILY DOMAIN-CONTAINING PROTEIN 1"/>
    <property type="match status" value="1"/>
</dbReference>
<feature type="domain" description="Helix-hairpin-helix DNA-binding motif class 1" evidence="3">
    <location>
        <begin position="169"/>
        <end position="188"/>
    </location>
</feature>
<dbReference type="RefSeq" id="WP_252750387.1">
    <property type="nucleotide sequence ID" value="NZ_CP097116.1"/>
</dbReference>
<feature type="transmembrane region" description="Helical" evidence="2">
    <location>
        <begin position="12"/>
        <end position="37"/>
    </location>
</feature>
<gene>
    <name evidence="4" type="ORF">M3M35_02170</name>
</gene>
<dbReference type="InterPro" id="IPR010994">
    <property type="entry name" value="RuvA_2-like"/>
</dbReference>
<feature type="compositionally biased region" description="Low complexity" evidence="1">
    <location>
        <begin position="64"/>
        <end position="73"/>
    </location>
</feature>
<evidence type="ECO:0000313" key="5">
    <source>
        <dbReference type="Proteomes" id="UP001056707"/>
    </source>
</evidence>
<dbReference type="InterPro" id="IPR051675">
    <property type="entry name" value="Endo/Exo/Phosphatase_dom_1"/>
</dbReference>
<dbReference type="InterPro" id="IPR003583">
    <property type="entry name" value="Hlx-hairpin-Hlx_DNA-bd_motif"/>
</dbReference>
<dbReference type="Proteomes" id="UP001056707">
    <property type="component" value="Chromosome"/>
</dbReference>
<name>A0ABY5BR20_9LACO</name>
<dbReference type="EMBL" id="CP097116">
    <property type="protein sequence ID" value="USS85492.1"/>
    <property type="molecule type" value="Genomic_DNA"/>
</dbReference>